<dbReference type="Proteomes" id="UP000235786">
    <property type="component" value="Unassembled WGS sequence"/>
</dbReference>
<keyword evidence="3" id="KW-0732">Signal</keyword>
<dbReference type="GO" id="GO:0004104">
    <property type="term" value="F:cholinesterase activity"/>
    <property type="evidence" value="ECO:0007669"/>
    <property type="project" value="InterPro"/>
</dbReference>
<gene>
    <name evidence="5" type="ORF">L207DRAFT_433918</name>
</gene>
<dbReference type="OrthoDB" id="408631at2759"/>
<organism evidence="5 6">
    <name type="scientific">Hyaloscypha variabilis (strain UAMH 11265 / GT02V1 / F)</name>
    <name type="common">Meliniomyces variabilis</name>
    <dbReference type="NCBI Taxonomy" id="1149755"/>
    <lineage>
        <taxon>Eukaryota</taxon>
        <taxon>Fungi</taxon>
        <taxon>Dikarya</taxon>
        <taxon>Ascomycota</taxon>
        <taxon>Pezizomycotina</taxon>
        <taxon>Leotiomycetes</taxon>
        <taxon>Helotiales</taxon>
        <taxon>Hyaloscyphaceae</taxon>
        <taxon>Hyaloscypha</taxon>
        <taxon>Hyaloscypha variabilis</taxon>
    </lineage>
</organism>
<dbReference type="EC" id="3.1.1.-" evidence="3"/>
<dbReference type="InterPro" id="IPR000997">
    <property type="entry name" value="Cholinesterase"/>
</dbReference>
<evidence type="ECO:0000313" key="6">
    <source>
        <dbReference type="Proteomes" id="UP000235786"/>
    </source>
</evidence>
<dbReference type="PROSITE" id="PS00122">
    <property type="entry name" value="CARBOXYLESTERASE_B_1"/>
    <property type="match status" value="1"/>
</dbReference>
<dbReference type="InterPro" id="IPR029058">
    <property type="entry name" value="AB_hydrolase_fold"/>
</dbReference>
<feature type="signal peptide" evidence="3">
    <location>
        <begin position="1"/>
        <end position="25"/>
    </location>
</feature>
<proteinExistence type="inferred from homology"/>
<dbReference type="EMBL" id="KZ613950">
    <property type="protein sequence ID" value="PMD36856.1"/>
    <property type="molecule type" value="Genomic_DNA"/>
</dbReference>
<dbReference type="PANTHER" id="PTHR43142">
    <property type="entry name" value="CARBOXYLIC ESTER HYDROLASE"/>
    <property type="match status" value="1"/>
</dbReference>
<dbReference type="SUPFAM" id="SSF53474">
    <property type="entry name" value="alpha/beta-Hydrolases"/>
    <property type="match status" value="1"/>
</dbReference>
<sequence>MAKKKLSQSSFALFVLSSLIPATQCVPNTEQLSLGGGLTILSYNDLESSPTPGSGAILINHASSSSLASASCKLLGETLWSSSEAAFSSGLNSTLSYQAYLGQFPHTQLFWVSNDTNAKCGAINYQGTVSQVDCEKELPALCSQSAPVSNFTFTNNNSPAFQITQQVGAQSITGYRDFYAWKFFGVRYAAEPARFTYSTPINGTGNVTALSYSKDCQQYPGQVPAGGSAEDCLFLNVWTPYLPPPSPVPNAQLKPVMVWIYGGGFTSGSASDPNTDGTNLASRGDVVVVAFNYRLGYFGFMAYPDGVHNGNYGIGDMITALQWISKNVEAFGGDPDRVTIFGESAGAAAVRALLASPKAKGLYSNAIMQSTPDGWPVTSPIAHYMKIAEYAAEFTASALTSTNCSNATQPIACLSAVDPVYLATLQQTNQFPVIDGTYLTTHELALNDSSGHTSDIAVITGGIRDEAGILLPYPQAGLTLAQWFDALSSLGFTQYPVLTNGTTLFDIPPNPTTDQIANITFRVGTDAIFNCALEAEVYAATQHSVFASTYSYMFNRTYSPTNYTTDWCQPANTTSHPYGDPSLEYFKCHGGEQLYVFGNVRLGLPDRDGLDVPFSQLIVDYWSTFAWNRDPNPKKEVLEARGYWGTLAEVERVGTWPEVKDSKNEWMWLQWGGEMKAFNELEQCRFVGLPLDYMETS</sequence>
<evidence type="ECO:0000313" key="5">
    <source>
        <dbReference type="EMBL" id="PMD36856.1"/>
    </source>
</evidence>
<comment type="similarity">
    <text evidence="1 3">Belongs to the type-B carboxylesterase/lipase family.</text>
</comment>
<dbReference type="InterPro" id="IPR019826">
    <property type="entry name" value="Carboxylesterase_B_AS"/>
</dbReference>
<dbReference type="InterPro" id="IPR019819">
    <property type="entry name" value="Carboxylesterase_B_CS"/>
</dbReference>
<evidence type="ECO:0000256" key="3">
    <source>
        <dbReference type="RuleBase" id="RU361235"/>
    </source>
</evidence>
<reference evidence="5 6" key="1">
    <citation type="submission" date="2016-04" db="EMBL/GenBank/DDBJ databases">
        <title>A degradative enzymes factory behind the ericoid mycorrhizal symbiosis.</title>
        <authorList>
            <consortium name="DOE Joint Genome Institute"/>
            <person name="Martino E."/>
            <person name="Morin E."/>
            <person name="Grelet G."/>
            <person name="Kuo A."/>
            <person name="Kohler A."/>
            <person name="Daghino S."/>
            <person name="Barry K."/>
            <person name="Choi C."/>
            <person name="Cichocki N."/>
            <person name="Clum A."/>
            <person name="Copeland A."/>
            <person name="Hainaut M."/>
            <person name="Haridas S."/>
            <person name="Labutti K."/>
            <person name="Lindquist E."/>
            <person name="Lipzen A."/>
            <person name="Khouja H.-R."/>
            <person name="Murat C."/>
            <person name="Ohm R."/>
            <person name="Olson A."/>
            <person name="Spatafora J."/>
            <person name="Veneault-Fourrey C."/>
            <person name="Henrissat B."/>
            <person name="Grigoriev I."/>
            <person name="Martin F."/>
            <person name="Perotto S."/>
        </authorList>
    </citation>
    <scope>NUCLEOTIDE SEQUENCE [LARGE SCALE GENOMIC DNA]</scope>
    <source>
        <strain evidence="5 6">F</strain>
    </source>
</reference>
<keyword evidence="2 3" id="KW-0378">Hydrolase</keyword>
<feature type="domain" description="Carboxylesterase type B" evidence="4">
    <location>
        <begin position="181"/>
        <end position="686"/>
    </location>
</feature>
<keyword evidence="6" id="KW-1185">Reference proteome</keyword>
<dbReference type="ESTHER" id="9helo-a0a2j6rec4">
    <property type="family name" value="Fungal_carboxylesterase_lipase"/>
</dbReference>
<evidence type="ECO:0000259" key="4">
    <source>
        <dbReference type="Pfam" id="PF00135"/>
    </source>
</evidence>
<dbReference type="AlphaFoldDB" id="A0A2J6REC4"/>
<evidence type="ECO:0000256" key="1">
    <source>
        <dbReference type="ARBA" id="ARBA00005964"/>
    </source>
</evidence>
<dbReference type="InterPro" id="IPR002018">
    <property type="entry name" value="CarbesteraseB"/>
</dbReference>
<evidence type="ECO:0000256" key="2">
    <source>
        <dbReference type="ARBA" id="ARBA00022801"/>
    </source>
</evidence>
<dbReference type="PRINTS" id="PR00878">
    <property type="entry name" value="CHOLNESTRASE"/>
</dbReference>
<dbReference type="Gene3D" id="3.40.50.1820">
    <property type="entry name" value="alpha/beta hydrolase"/>
    <property type="match status" value="1"/>
</dbReference>
<name>A0A2J6REC4_HYAVF</name>
<dbReference type="PROSITE" id="PS00941">
    <property type="entry name" value="CARBOXYLESTERASE_B_2"/>
    <property type="match status" value="1"/>
</dbReference>
<dbReference type="Pfam" id="PF00135">
    <property type="entry name" value="COesterase"/>
    <property type="match status" value="1"/>
</dbReference>
<dbReference type="STRING" id="1149755.A0A2J6REC4"/>
<protein>
    <recommendedName>
        <fullName evidence="3">Carboxylic ester hydrolase</fullName>
        <ecNumber evidence="3">3.1.1.-</ecNumber>
    </recommendedName>
</protein>
<dbReference type="PANTHER" id="PTHR43142:SF3">
    <property type="entry name" value="PUTATIVE (AFU_ORTHOLOGUE AFUA_3G09070)-RELATED"/>
    <property type="match status" value="1"/>
</dbReference>
<feature type="chain" id="PRO_5014209134" description="Carboxylic ester hydrolase" evidence="3">
    <location>
        <begin position="26"/>
        <end position="697"/>
    </location>
</feature>
<accession>A0A2J6REC4</accession>